<dbReference type="Proteomes" id="UP000215914">
    <property type="component" value="Unassembled WGS sequence"/>
</dbReference>
<proteinExistence type="predicted"/>
<dbReference type="AlphaFoldDB" id="A0A9K3E8S0"/>
<protein>
    <submittedName>
        <fullName evidence="2">Soyasaponin III rhamnosyltransferase</fullName>
        <ecNumber evidence="2">2.4.1.273</ecNumber>
    </submittedName>
</protein>
<dbReference type="InterPro" id="IPR050481">
    <property type="entry name" value="UDP-glycosyltransf_plant"/>
</dbReference>
<dbReference type="SUPFAM" id="SSF53756">
    <property type="entry name" value="UDP-Glycosyltransferase/glycogen phosphorylase"/>
    <property type="match status" value="1"/>
</dbReference>
<comment type="caution">
    <text evidence="2">The sequence shown here is derived from an EMBL/GenBank/DDBJ whole genome shotgun (WGS) entry which is preliminary data.</text>
</comment>
<evidence type="ECO:0000313" key="3">
    <source>
        <dbReference type="Proteomes" id="UP000215914"/>
    </source>
</evidence>
<organism evidence="2 3">
    <name type="scientific">Helianthus annuus</name>
    <name type="common">Common sunflower</name>
    <dbReference type="NCBI Taxonomy" id="4232"/>
    <lineage>
        <taxon>Eukaryota</taxon>
        <taxon>Viridiplantae</taxon>
        <taxon>Streptophyta</taxon>
        <taxon>Embryophyta</taxon>
        <taxon>Tracheophyta</taxon>
        <taxon>Spermatophyta</taxon>
        <taxon>Magnoliopsida</taxon>
        <taxon>eudicotyledons</taxon>
        <taxon>Gunneridae</taxon>
        <taxon>Pentapetalae</taxon>
        <taxon>asterids</taxon>
        <taxon>campanulids</taxon>
        <taxon>Asterales</taxon>
        <taxon>Asteraceae</taxon>
        <taxon>Asteroideae</taxon>
        <taxon>Heliantheae alliance</taxon>
        <taxon>Heliantheae</taxon>
        <taxon>Helianthus</taxon>
    </lineage>
</organism>
<dbReference type="Gene3D" id="3.40.50.2000">
    <property type="entry name" value="Glycogen Phosphorylase B"/>
    <property type="match status" value="1"/>
</dbReference>
<dbReference type="GO" id="GO:0035251">
    <property type="term" value="F:UDP-glucosyltransferase activity"/>
    <property type="evidence" value="ECO:0007669"/>
    <property type="project" value="InterPro"/>
</dbReference>
<dbReference type="Gramene" id="mRNA:HanXRQr2_Chr14g0646191">
    <property type="protein sequence ID" value="CDS:HanXRQr2_Chr14g0646191.1"/>
    <property type="gene ID" value="HanXRQr2_Chr14g0646191"/>
</dbReference>
<accession>A0A9K3E8S0</accession>
<dbReference type="PANTHER" id="PTHR48049:SF60">
    <property type="entry name" value="UDP-GLYCOSYLTRANSFERASE 91B1"/>
    <property type="match status" value="1"/>
</dbReference>
<gene>
    <name evidence="2" type="ORF">HanXRQr2_Chr14g0646191</name>
</gene>
<evidence type="ECO:0000313" key="2">
    <source>
        <dbReference type="EMBL" id="KAF5769260.1"/>
    </source>
</evidence>
<reference evidence="2" key="2">
    <citation type="submission" date="2020-06" db="EMBL/GenBank/DDBJ databases">
        <title>Helianthus annuus Genome sequencing and assembly Release 2.</title>
        <authorList>
            <person name="Gouzy J."/>
            <person name="Langlade N."/>
            <person name="Munos S."/>
        </authorList>
    </citation>
    <scope>NUCLEOTIDE SEQUENCE</scope>
    <source>
        <tissue evidence="2">Leaves</tissue>
    </source>
</reference>
<keyword evidence="1 2" id="KW-0328">Glycosyltransferase</keyword>
<dbReference type="EMBL" id="MNCJ02000329">
    <property type="protein sequence ID" value="KAF5769260.1"/>
    <property type="molecule type" value="Genomic_DNA"/>
</dbReference>
<keyword evidence="3" id="KW-1185">Reference proteome</keyword>
<reference evidence="2" key="1">
    <citation type="journal article" date="2017" name="Nature">
        <title>The sunflower genome provides insights into oil metabolism, flowering and Asterid evolution.</title>
        <authorList>
            <person name="Badouin H."/>
            <person name="Gouzy J."/>
            <person name="Grassa C.J."/>
            <person name="Murat F."/>
            <person name="Staton S.E."/>
            <person name="Cottret L."/>
            <person name="Lelandais-Briere C."/>
            <person name="Owens G.L."/>
            <person name="Carrere S."/>
            <person name="Mayjonade B."/>
            <person name="Legrand L."/>
            <person name="Gill N."/>
            <person name="Kane N.C."/>
            <person name="Bowers J.E."/>
            <person name="Hubner S."/>
            <person name="Bellec A."/>
            <person name="Berard A."/>
            <person name="Berges H."/>
            <person name="Blanchet N."/>
            <person name="Boniface M.C."/>
            <person name="Brunel D."/>
            <person name="Catrice O."/>
            <person name="Chaidir N."/>
            <person name="Claudel C."/>
            <person name="Donnadieu C."/>
            <person name="Faraut T."/>
            <person name="Fievet G."/>
            <person name="Helmstetter N."/>
            <person name="King M."/>
            <person name="Knapp S.J."/>
            <person name="Lai Z."/>
            <person name="Le Paslier M.C."/>
            <person name="Lippi Y."/>
            <person name="Lorenzon L."/>
            <person name="Mandel J.R."/>
            <person name="Marage G."/>
            <person name="Marchand G."/>
            <person name="Marquand E."/>
            <person name="Bret-Mestries E."/>
            <person name="Morien E."/>
            <person name="Nambeesan S."/>
            <person name="Nguyen T."/>
            <person name="Pegot-Espagnet P."/>
            <person name="Pouilly N."/>
            <person name="Raftis F."/>
            <person name="Sallet E."/>
            <person name="Schiex T."/>
            <person name="Thomas J."/>
            <person name="Vandecasteele C."/>
            <person name="Vares D."/>
            <person name="Vear F."/>
            <person name="Vautrin S."/>
            <person name="Crespi M."/>
            <person name="Mangin B."/>
            <person name="Burke J.M."/>
            <person name="Salse J."/>
            <person name="Munos S."/>
            <person name="Vincourt P."/>
            <person name="Rieseberg L.H."/>
            <person name="Langlade N.B."/>
        </authorList>
    </citation>
    <scope>NUCLEOTIDE SEQUENCE</scope>
    <source>
        <tissue evidence="2">Leaves</tissue>
    </source>
</reference>
<dbReference type="PANTHER" id="PTHR48049">
    <property type="entry name" value="GLYCOSYLTRANSFERASE"/>
    <property type="match status" value="1"/>
</dbReference>
<dbReference type="GO" id="GO:0102241">
    <property type="term" value="F:soyasaponin III rhamnosyltransferase activity"/>
    <property type="evidence" value="ECO:0007669"/>
    <property type="project" value="UniProtKB-EC"/>
</dbReference>
<evidence type="ECO:0000256" key="1">
    <source>
        <dbReference type="ARBA" id="ARBA00022676"/>
    </source>
</evidence>
<name>A0A9K3E8S0_HELAN</name>
<sequence length="300" mass="33747">MATTEDDHKQLHVAMLPWLAFGHIIPFLELSKFIAQKGHKVSFLSTTRNIQRLPTLPSHLSPLISLVKLTLPHVQELPQNAEATMDLRTGDTHDHLKRAFDGLQPEVTRFLKEESPDWIIYDFAPYWLPSVAAGLGILRAFFSIFNAWFIAFLGGSPEGLINSSDTAEDFLTLRKWIPFPSKLCMRKHEAISFVGHFSGNGSGVSDAYRIGMVLKGSDCMFIRHSYEFEPQWLTLLEKLHQLPVVPVGLVPPETPTNIGSEKNETWVPIKKWLDGQQKGHVVYVALGSEVMVSKTEMAEC</sequence>
<dbReference type="FunFam" id="3.40.50.2000:FF:000088">
    <property type="entry name" value="Glycosyltransferase"/>
    <property type="match status" value="1"/>
</dbReference>
<dbReference type="EC" id="2.4.1.273" evidence="2"/>
<keyword evidence="2" id="KW-0808">Transferase</keyword>